<reference evidence="2" key="1">
    <citation type="journal article" date="2019" name="Int. J. Syst. Evol. Microbiol.">
        <title>The Global Catalogue of Microorganisms (GCM) 10K type strain sequencing project: providing services to taxonomists for standard genome sequencing and annotation.</title>
        <authorList>
            <consortium name="The Broad Institute Genomics Platform"/>
            <consortium name="The Broad Institute Genome Sequencing Center for Infectious Disease"/>
            <person name="Wu L."/>
            <person name="Ma J."/>
        </authorList>
    </citation>
    <scope>NUCLEOTIDE SEQUENCE [LARGE SCALE GENOMIC DNA]</scope>
    <source>
        <strain evidence="2">JCM 15421</strain>
    </source>
</reference>
<accession>A0ABP3TLE4</accession>
<evidence type="ECO:0000313" key="1">
    <source>
        <dbReference type="EMBL" id="GAA0711738.1"/>
    </source>
</evidence>
<dbReference type="Proteomes" id="UP001501523">
    <property type="component" value="Unassembled WGS sequence"/>
</dbReference>
<keyword evidence="2" id="KW-1185">Reference proteome</keyword>
<proteinExistence type="predicted"/>
<evidence type="ECO:0000313" key="2">
    <source>
        <dbReference type="Proteomes" id="UP001501523"/>
    </source>
</evidence>
<name>A0ABP3TLE4_9GAMM</name>
<sequence>MAGRENGYSAGLETSSRLKLIWRKYGNASMEGMAGHTMAAQGASLVVRAQSNGDRLGMPS</sequence>
<gene>
    <name evidence="1" type="ORF">GCM10009105_13820</name>
</gene>
<protein>
    <submittedName>
        <fullName evidence="1">Uncharacterized protein</fullName>
    </submittedName>
</protein>
<comment type="caution">
    <text evidence="1">The sequence shown here is derived from an EMBL/GenBank/DDBJ whole genome shotgun (WGS) entry which is preliminary data.</text>
</comment>
<dbReference type="EMBL" id="BAAAEU010000006">
    <property type="protein sequence ID" value="GAA0711738.1"/>
    <property type="molecule type" value="Genomic_DNA"/>
</dbReference>
<organism evidence="1 2">
    <name type="scientific">Dokdonella soli</name>
    <dbReference type="NCBI Taxonomy" id="529810"/>
    <lineage>
        <taxon>Bacteria</taxon>
        <taxon>Pseudomonadati</taxon>
        <taxon>Pseudomonadota</taxon>
        <taxon>Gammaproteobacteria</taxon>
        <taxon>Lysobacterales</taxon>
        <taxon>Rhodanobacteraceae</taxon>
        <taxon>Dokdonella</taxon>
    </lineage>
</organism>